<evidence type="ECO:0000313" key="1">
    <source>
        <dbReference type="EMBL" id="CAG8717418.1"/>
    </source>
</evidence>
<evidence type="ECO:0000313" key="2">
    <source>
        <dbReference type="Proteomes" id="UP000789405"/>
    </source>
</evidence>
<comment type="caution">
    <text evidence="1">The sequence shown here is derived from an EMBL/GenBank/DDBJ whole genome shotgun (WGS) entry which is preliminary data.</text>
</comment>
<organism evidence="1 2">
    <name type="scientific">Dentiscutata erythropus</name>
    <dbReference type="NCBI Taxonomy" id="1348616"/>
    <lineage>
        <taxon>Eukaryota</taxon>
        <taxon>Fungi</taxon>
        <taxon>Fungi incertae sedis</taxon>
        <taxon>Mucoromycota</taxon>
        <taxon>Glomeromycotina</taxon>
        <taxon>Glomeromycetes</taxon>
        <taxon>Diversisporales</taxon>
        <taxon>Gigasporaceae</taxon>
        <taxon>Dentiscutata</taxon>
    </lineage>
</organism>
<gene>
    <name evidence="1" type="ORF">DERYTH_LOCUS14046</name>
</gene>
<proteinExistence type="predicted"/>
<dbReference type="Proteomes" id="UP000789405">
    <property type="component" value="Unassembled WGS sequence"/>
</dbReference>
<protein>
    <submittedName>
        <fullName evidence="1">24042_t:CDS:1</fullName>
    </submittedName>
</protein>
<dbReference type="EMBL" id="CAJVPY010010287">
    <property type="protein sequence ID" value="CAG8717418.1"/>
    <property type="molecule type" value="Genomic_DNA"/>
</dbReference>
<dbReference type="AlphaFoldDB" id="A0A9N9I1S4"/>
<accession>A0A9N9I1S4</accession>
<dbReference type="OrthoDB" id="6730379at2759"/>
<sequence length="51" mass="5663">ENDNVEAEVDVLLPEKSTNENDNVTSDVLLTSNSVIEVNNDLEAEYEVLKV</sequence>
<reference evidence="1" key="1">
    <citation type="submission" date="2021-06" db="EMBL/GenBank/DDBJ databases">
        <authorList>
            <person name="Kallberg Y."/>
            <person name="Tangrot J."/>
            <person name="Rosling A."/>
        </authorList>
    </citation>
    <scope>NUCLEOTIDE SEQUENCE</scope>
    <source>
        <strain evidence="1">MA453B</strain>
    </source>
</reference>
<name>A0A9N9I1S4_9GLOM</name>
<feature type="non-terminal residue" evidence="1">
    <location>
        <position position="51"/>
    </location>
</feature>
<keyword evidence="2" id="KW-1185">Reference proteome</keyword>